<protein>
    <submittedName>
        <fullName evidence="4">Virulence factor Mce family protein</fullName>
    </submittedName>
</protein>
<dbReference type="InterPro" id="IPR024516">
    <property type="entry name" value="Mce_C"/>
</dbReference>
<evidence type="ECO:0000259" key="2">
    <source>
        <dbReference type="Pfam" id="PF02470"/>
    </source>
</evidence>
<dbReference type="PANTHER" id="PTHR33371:SF4">
    <property type="entry name" value="INTERMEMBRANE PHOSPHOLIPID TRANSPORT SYSTEM BINDING PROTEIN MLAD"/>
    <property type="match status" value="1"/>
</dbReference>
<dbReference type="InterPro" id="IPR003399">
    <property type="entry name" value="Mce/MlaD"/>
</dbReference>
<dbReference type="RefSeq" id="WP_224973343.1">
    <property type="nucleotide sequence ID" value="NZ_JAYJJU010000001.1"/>
</dbReference>
<organism evidence="4 5">
    <name type="scientific">[Mycobacterium] nativiensis</name>
    <dbReference type="NCBI Taxonomy" id="2855503"/>
    <lineage>
        <taxon>Bacteria</taxon>
        <taxon>Bacillati</taxon>
        <taxon>Actinomycetota</taxon>
        <taxon>Actinomycetes</taxon>
        <taxon>Mycobacteriales</taxon>
        <taxon>Mycobacteriaceae</taxon>
        <taxon>Mycolicibacter</taxon>
    </lineage>
</organism>
<comment type="caution">
    <text evidence="4">The sequence shown here is derived from an EMBL/GenBank/DDBJ whole genome shotgun (WGS) entry which is preliminary data.</text>
</comment>
<accession>A0ABU5XTI5</accession>
<feature type="region of interest" description="Disordered" evidence="1">
    <location>
        <begin position="391"/>
        <end position="429"/>
    </location>
</feature>
<reference evidence="4 5" key="1">
    <citation type="submission" date="2023-12" db="EMBL/GenBank/DDBJ databases">
        <title>Description of new species of Mycobacterium terrae complex isolated from sewage at the Sao Paulo Zoological Park Foundation in Brazil.</title>
        <authorList>
            <person name="Romagnoli C.L."/>
            <person name="Conceicao E.C."/>
            <person name="Machado E."/>
            <person name="Barreto L.B.P.F."/>
            <person name="Sharma A."/>
            <person name="Silva N.M."/>
            <person name="Marques L.E."/>
            <person name="Juliana M.A."/>
            <person name="Lourenco M.C.S."/>
            <person name="Digiampietri L.A."/>
            <person name="Suffys P.N."/>
            <person name="Viana-Niero C."/>
        </authorList>
    </citation>
    <scope>NUCLEOTIDE SEQUENCE [LARGE SCALE GENOMIC DNA]</scope>
    <source>
        <strain evidence="4 5">MYC340</strain>
    </source>
</reference>
<dbReference type="Pfam" id="PF02470">
    <property type="entry name" value="MlaD"/>
    <property type="match status" value="1"/>
</dbReference>
<evidence type="ECO:0000259" key="3">
    <source>
        <dbReference type="Pfam" id="PF11887"/>
    </source>
</evidence>
<evidence type="ECO:0000313" key="4">
    <source>
        <dbReference type="EMBL" id="MEB3030050.1"/>
    </source>
</evidence>
<gene>
    <name evidence="4" type="ORF">KV113_00655</name>
</gene>
<dbReference type="EMBL" id="JAYJJU010000001">
    <property type="protein sequence ID" value="MEB3030050.1"/>
    <property type="molecule type" value="Genomic_DNA"/>
</dbReference>
<dbReference type="Pfam" id="PF11887">
    <property type="entry name" value="Mce4_CUP1"/>
    <property type="match status" value="1"/>
</dbReference>
<dbReference type="Proteomes" id="UP001298593">
    <property type="component" value="Unassembled WGS sequence"/>
</dbReference>
<dbReference type="InterPro" id="IPR005693">
    <property type="entry name" value="Mce"/>
</dbReference>
<feature type="domain" description="Mammalian cell entry C-terminal" evidence="3">
    <location>
        <begin position="119"/>
        <end position="293"/>
    </location>
</feature>
<name>A0ABU5XTI5_9MYCO</name>
<evidence type="ECO:0000256" key="1">
    <source>
        <dbReference type="SAM" id="MobiDB-lite"/>
    </source>
</evidence>
<keyword evidence="5" id="KW-1185">Reference proteome</keyword>
<dbReference type="InterPro" id="IPR052336">
    <property type="entry name" value="MlaD_Phospholipid_Transporter"/>
</dbReference>
<dbReference type="NCBIfam" id="TIGR00996">
    <property type="entry name" value="Mtu_fam_mce"/>
    <property type="match status" value="1"/>
</dbReference>
<proteinExistence type="predicted"/>
<sequence>MITKLRTHPRMMIATVLVLMLGAGMVVAVQGFQRITRNTVVGYFDNSSGLFPGDEVRIRGVRVGEVAKIEPQPLRSKITFWFDRKYKVPADVKAAILSPQLVTGRAIQLTPPYVGGPTMQNGAVIPQNRTVVPVEWDDIRAELVRLTELLKPTEPGGVSTLGEAINTAADNLRGQGGSIRNTIIKLSQAVSVLGDHSDDIFSTIKNLSTLVSALHDSSGLLSQLNRNLASVSSVLADDPNKVGQALEDLNSVVGDVQSFVADNRETLGTTSDRLASITTAVVERLDDIKDLLHLAPTAAANFINIYEPANGSLTGALAGTNMNNPIAFLCGAVQAASRLGGEQAAKLCVQYLAPIVKNRQYNFFPLGENLFVGPQARPNEVTYSENWMRPDYVPPAGDSPPPAEPSTEAIATDPSAGLPGMMVTPGGGS</sequence>
<evidence type="ECO:0000313" key="5">
    <source>
        <dbReference type="Proteomes" id="UP001298593"/>
    </source>
</evidence>
<feature type="domain" description="Mce/MlaD" evidence="2">
    <location>
        <begin position="38"/>
        <end position="112"/>
    </location>
</feature>
<dbReference type="PANTHER" id="PTHR33371">
    <property type="entry name" value="INTERMEMBRANE PHOSPHOLIPID TRANSPORT SYSTEM BINDING PROTEIN MLAD-RELATED"/>
    <property type="match status" value="1"/>
</dbReference>